<gene>
    <name evidence="2" type="ORF">B296_00026790</name>
</gene>
<accession>A0A426YIM3</accession>
<dbReference type="EMBL" id="AMZH03012150">
    <property type="protein sequence ID" value="RRT51578.1"/>
    <property type="molecule type" value="Genomic_DNA"/>
</dbReference>
<feature type="compositionally biased region" description="Basic and acidic residues" evidence="1">
    <location>
        <begin position="61"/>
        <end position="77"/>
    </location>
</feature>
<comment type="caution">
    <text evidence="2">The sequence shown here is derived from an EMBL/GenBank/DDBJ whole genome shotgun (WGS) entry which is preliminary data.</text>
</comment>
<reference evidence="2 3" key="1">
    <citation type="journal article" date="2014" name="Agronomy (Basel)">
        <title>A Draft Genome Sequence for Ensete ventricosum, the Drought-Tolerant Tree Against Hunger.</title>
        <authorList>
            <person name="Harrison J."/>
            <person name="Moore K.A."/>
            <person name="Paszkiewicz K."/>
            <person name="Jones T."/>
            <person name="Grant M."/>
            <person name="Ambacheew D."/>
            <person name="Muzemil S."/>
            <person name="Studholme D.J."/>
        </authorList>
    </citation>
    <scope>NUCLEOTIDE SEQUENCE [LARGE SCALE GENOMIC DNA]</scope>
</reference>
<name>A0A426YIM3_ENSVE</name>
<organism evidence="2 3">
    <name type="scientific">Ensete ventricosum</name>
    <name type="common">Abyssinian banana</name>
    <name type="synonym">Musa ensete</name>
    <dbReference type="NCBI Taxonomy" id="4639"/>
    <lineage>
        <taxon>Eukaryota</taxon>
        <taxon>Viridiplantae</taxon>
        <taxon>Streptophyta</taxon>
        <taxon>Embryophyta</taxon>
        <taxon>Tracheophyta</taxon>
        <taxon>Spermatophyta</taxon>
        <taxon>Magnoliopsida</taxon>
        <taxon>Liliopsida</taxon>
        <taxon>Zingiberales</taxon>
        <taxon>Musaceae</taxon>
        <taxon>Ensete</taxon>
    </lineage>
</organism>
<proteinExistence type="predicted"/>
<evidence type="ECO:0000313" key="3">
    <source>
        <dbReference type="Proteomes" id="UP000287651"/>
    </source>
</evidence>
<protein>
    <submittedName>
        <fullName evidence="2">Uncharacterized protein</fullName>
    </submittedName>
</protein>
<dbReference type="Proteomes" id="UP000287651">
    <property type="component" value="Unassembled WGS sequence"/>
</dbReference>
<feature type="region of interest" description="Disordered" evidence="1">
    <location>
        <begin position="45"/>
        <end position="77"/>
    </location>
</feature>
<evidence type="ECO:0000256" key="1">
    <source>
        <dbReference type="SAM" id="MobiDB-lite"/>
    </source>
</evidence>
<sequence length="136" mass="15340">MPKGHKRLREVAATVVAMPGDRSRKEEVEKLTAVEEGVGVATWKRKKPRRTTARGIGYSPRVKEASSRAPIEKKSHKERLTTVETRLDVLEASLEELYQGQRRLLGVESSQEEAESRIEKVESLVDQLTEDTKDSV</sequence>
<dbReference type="AlphaFoldDB" id="A0A426YIM3"/>
<evidence type="ECO:0000313" key="2">
    <source>
        <dbReference type="EMBL" id="RRT51578.1"/>
    </source>
</evidence>